<dbReference type="SUPFAM" id="SSF47226">
    <property type="entry name" value="Histidine-containing phosphotransfer domain, HPT domain"/>
    <property type="match status" value="1"/>
</dbReference>
<proteinExistence type="predicted"/>
<dbReference type="EMBL" id="WHPD01002421">
    <property type="protein sequence ID" value="MPV89237.1"/>
    <property type="molecule type" value="Genomic_DNA"/>
</dbReference>
<dbReference type="Pfam" id="PF01627">
    <property type="entry name" value="Hpt"/>
    <property type="match status" value="1"/>
</dbReference>
<sequence length="124" mass="12463">MSVVLSHGTLSALSDDLGAAAVCSFVRRYLDLLDGRVRDLTAALAGRDVEAAQVVALSLHSASAMIGAEALADVARALATQLRTGAVTAARLALCDVPSLARATAQALAAFLAPPAPVALSARA</sequence>
<accession>A0A7J9UX91</accession>
<reference evidence="2 3" key="1">
    <citation type="submission" date="2019-10" db="EMBL/GenBank/DDBJ databases">
        <title>Georgenia wutianyii sp. nov. and Georgenia yuyongxinii sp. nov. isolated from plateau pika (Ochotona curzoniae) in the Qinghai-Tibet plateau of China.</title>
        <authorList>
            <person name="Tian Z."/>
        </authorList>
    </citation>
    <scope>NUCLEOTIDE SEQUENCE [LARGE SCALE GENOMIC DNA]</scope>
    <source>
        <strain evidence="2 3">JCM 15130</strain>
    </source>
</reference>
<gene>
    <name evidence="2" type="ORF">GB882_11215</name>
</gene>
<dbReference type="Proteomes" id="UP000429644">
    <property type="component" value="Unassembled WGS sequence"/>
</dbReference>
<dbReference type="AlphaFoldDB" id="A0A7J9UX91"/>
<evidence type="ECO:0000259" key="1">
    <source>
        <dbReference type="Pfam" id="PF01627"/>
    </source>
</evidence>
<dbReference type="OrthoDB" id="4965347at2"/>
<evidence type="ECO:0000313" key="2">
    <source>
        <dbReference type="EMBL" id="MPV89237.1"/>
    </source>
</evidence>
<organism evidence="2 3">
    <name type="scientific">Georgenia ruanii</name>
    <dbReference type="NCBI Taxonomy" id="348442"/>
    <lineage>
        <taxon>Bacteria</taxon>
        <taxon>Bacillati</taxon>
        <taxon>Actinomycetota</taxon>
        <taxon>Actinomycetes</taxon>
        <taxon>Micrococcales</taxon>
        <taxon>Bogoriellaceae</taxon>
        <taxon>Georgenia</taxon>
    </lineage>
</organism>
<comment type="caution">
    <text evidence="2">The sequence shown here is derived from an EMBL/GenBank/DDBJ whole genome shotgun (WGS) entry which is preliminary data.</text>
</comment>
<keyword evidence="3" id="KW-1185">Reference proteome</keyword>
<dbReference type="InterPro" id="IPR008207">
    <property type="entry name" value="Sig_transdc_His_kin_Hpt_dom"/>
</dbReference>
<evidence type="ECO:0000313" key="3">
    <source>
        <dbReference type="Proteomes" id="UP000429644"/>
    </source>
</evidence>
<dbReference type="InterPro" id="IPR036641">
    <property type="entry name" value="HPT_dom_sf"/>
</dbReference>
<dbReference type="Gene3D" id="1.20.120.160">
    <property type="entry name" value="HPT domain"/>
    <property type="match status" value="1"/>
</dbReference>
<feature type="domain" description="HPt" evidence="1">
    <location>
        <begin position="26"/>
        <end position="91"/>
    </location>
</feature>
<name>A0A7J9UX91_9MICO</name>
<dbReference type="GO" id="GO:0000160">
    <property type="term" value="P:phosphorelay signal transduction system"/>
    <property type="evidence" value="ECO:0007669"/>
    <property type="project" value="InterPro"/>
</dbReference>
<dbReference type="RefSeq" id="WP_152231954.1">
    <property type="nucleotide sequence ID" value="NZ_BAAAOT010000008.1"/>
</dbReference>
<protein>
    <recommendedName>
        <fullName evidence="1">HPt domain-containing protein</fullName>
    </recommendedName>
</protein>